<reference evidence="4" key="1">
    <citation type="submission" date="2010-07" db="EMBL/GenBank/DDBJ databases">
        <title>The genome sequence of Gaeumannomyces graminis var. tritici strain R3-111a-1.</title>
        <authorList>
            <consortium name="The Broad Institute Genome Sequencing Platform"/>
            <person name="Ma L.-J."/>
            <person name="Dead R."/>
            <person name="Young S."/>
            <person name="Zeng Q."/>
            <person name="Koehrsen M."/>
            <person name="Alvarado L."/>
            <person name="Berlin A."/>
            <person name="Chapman S.B."/>
            <person name="Chen Z."/>
            <person name="Freedman E."/>
            <person name="Gellesch M."/>
            <person name="Goldberg J."/>
            <person name="Griggs A."/>
            <person name="Gujja S."/>
            <person name="Heilman E.R."/>
            <person name="Heiman D."/>
            <person name="Hepburn T."/>
            <person name="Howarth C."/>
            <person name="Jen D."/>
            <person name="Larson L."/>
            <person name="Mehta T."/>
            <person name="Neiman D."/>
            <person name="Pearson M."/>
            <person name="Roberts A."/>
            <person name="Saif S."/>
            <person name="Shea T."/>
            <person name="Shenoy N."/>
            <person name="Sisk P."/>
            <person name="Stolte C."/>
            <person name="Sykes S."/>
            <person name="Walk T."/>
            <person name="White J."/>
            <person name="Yandava C."/>
            <person name="Haas B."/>
            <person name="Nusbaum C."/>
            <person name="Birren B."/>
        </authorList>
    </citation>
    <scope>NUCLEOTIDE SEQUENCE [LARGE SCALE GENOMIC DNA]</scope>
    <source>
        <strain evidence="4">R3-111a-1</strain>
    </source>
</reference>
<evidence type="ECO:0000313" key="4">
    <source>
        <dbReference type="Proteomes" id="UP000006039"/>
    </source>
</evidence>
<sequence>MYRDKPGKLKAEVKQVDVTEVVWGGMNKEINRTDSYKKPNPADIQLSGGSLSKGRDKRPAVVEWRVLQAAAPL</sequence>
<dbReference type="AlphaFoldDB" id="J3PIP3"/>
<dbReference type="GeneID" id="20353830"/>
<protein>
    <submittedName>
        <fullName evidence="2 3">Uncharacterized protein</fullName>
    </submittedName>
</protein>
<reference evidence="2" key="2">
    <citation type="submission" date="2010-07" db="EMBL/GenBank/DDBJ databases">
        <authorList>
            <consortium name="The Broad Institute Genome Sequencing Platform"/>
            <consortium name="Broad Institute Genome Sequencing Center for Infectious Disease"/>
            <person name="Ma L.-J."/>
            <person name="Dead R."/>
            <person name="Young S."/>
            <person name="Zeng Q."/>
            <person name="Koehrsen M."/>
            <person name="Alvarado L."/>
            <person name="Berlin A."/>
            <person name="Chapman S.B."/>
            <person name="Chen Z."/>
            <person name="Freedman E."/>
            <person name="Gellesch M."/>
            <person name="Goldberg J."/>
            <person name="Griggs A."/>
            <person name="Gujja S."/>
            <person name="Heilman E.R."/>
            <person name="Heiman D."/>
            <person name="Hepburn T."/>
            <person name="Howarth C."/>
            <person name="Jen D."/>
            <person name="Larson L."/>
            <person name="Mehta T."/>
            <person name="Neiman D."/>
            <person name="Pearson M."/>
            <person name="Roberts A."/>
            <person name="Saif S."/>
            <person name="Shea T."/>
            <person name="Shenoy N."/>
            <person name="Sisk P."/>
            <person name="Stolte C."/>
            <person name="Sykes S."/>
            <person name="Walk T."/>
            <person name="White J."/>
            <person name="Yandava C."/>
            <person name="Haas B."/>
            <person name="Nusbaum C."/>
            <person name="Birren B."/>
        </authorList>
    </citation>
    <scope>NUCLEOTIDE SEQUENCE</scope>
    <source>
        <strain evidence="2">R3-111a-1</strain>
    </source>
</reference>
<gene>
    <name evidence="3" type="primary">20353830</name>
    <name evidence="2" type="ORF">GGTG_13372</name>
</gene>
<organism evidence="2">
    <name type="scientific">Gaeumannomyces tritici (strain R3-111a-1)</name>
    <name type="common">Wheat and barley take-all root rot fungus</name>
    <name type="synonym">Gaeumannomyces graminis var. tritici</name>
    <dbReference type="NCBI Taxonomy" id="644352"/>
    <lineage>
        <taxon>Eukaryota</taxon>
        <taxon>Fungi</taxon>
        <taxon>Dikarya</taxon>
        <taxon>Ascomycota</taxon>
        <taxon>Pezizomycotina</taxon>
        <taxon>Sordariomycetes</taxon>
        <taxon>Sordariomycetidae</taxon>
        <taxon>Magnaporthales</taxon>
        <taxon>Magnaporthaceae</taxon>
        <taxon>Gaeumannomyces</taxon>
    </lineage>
</organism>
<dbReference type="HOGENOM" id="CLU_2704927_0_0_1"/>
<keyword evidence="4" id="KW-1185">Reference proteome</keyword>
<proteinExistence type="predicted"/>
<reference evidence="2" key="3">
    <citation type="submission" date="2010-09" db="EMBL/GenBank/DDBJ databases">
        <title>Annotation of Gaeumannomyces graminis var. tritici R3-111a-1.</title>
        <authorList>
            <consortium name="The Broad Institute Genome Sequencing Platform"/>
            <person name="Ma L.-J."/>
            <person name="Dead R."/>
            <person name="Young S.K."/>
            <person name="Zeng Q."/>
            <person name="Gargeya S."/>
            <person name="Fitzgerald M."/>
            <person name="Haas B."/>
            <person name="Abouelleil A."/>
            <person name="Alvarado L."/>
            <person name="Arachchi H.M."/>
            <person name="Berlin A."/>
            <person name="Brown A."/>
            <person name="Chapman S.B."/>
            <person name="Chen Z."/>
            <person name="Dunbar C."/>
            <person name="Freedman E."/>
            <person name="Gearin G."/>
            <person name="Gellesch M."/>
            <person name="Goldberg J."/>
            <person name="Griggs A."/>
            <person name="Gujja S."/>
            <person name="Heiman D."/>
            <person name="Howarth C."/>
            <person name="Larson L."/>
            <person name="Lui A."/>
            <person name="MacDonald P.J.P."/>
            <person name="Mehta T."/>
            <person name="Montmayeur A."/>
            <person name="Murphy C."/>
            <person name="Neiman D."/>
            <person name="Pearson M."/>
            <person name="Priest M."/>
            <person name="Roberts A."/>
            <person name="Saif S."/>
            <person name="Shea T."/>
            <person name="Shenoy N."/>
            <person name="Sisk P."/>
            <person name="Stolte C."/>
            <person name="Sykes S."/>
            <person name="Yandava C."/>
            <person name="Wortman J."/>
            <person name="Nusbaum C."/>
            <person name="Birren B."/>
        </authorList>
    </citation>
    <scope>NUCLEOTIDE SEQUENCE</scope>
    <source>
        <strain evidence="2">R3-111a-1</strain>
    </source>
</reference>
<evidence type="ECO:0000313" key="2">
    <source>
        <dbReference type="EMBL" id="EJT69104.1"/>
    </source>
</evidence>
<feature type="region of interest" description="Disordered" evidence="1">
    <location>
        <begin position="32"/>
        <end position="55"/>
    </location>
</feature>
<name>J3PIP3_GAET3</name>
<dbReference type="EMBL" id="GL385406">
    <property type="protein sequence ID" value="EJT69104.1"/>
    <property type="molecule type" value="Genomic_DNA"/>
</dbReference>
<dbReference type="Proteomes" id="UP000006039">
    <property type="component" value="Unassembled WGS sequence"/>
</dbReference>
<evidence type="ECO:0000256" key="1">
    <source>
        <dbReference type="SAM" id="MobiDB-lite"/>
    </source>
</evidence>
<dbReference type="RefSeq" id="XP_009229542.1">
    <property type="nucleotide sequence ID" value="XM_009231278.1"/>
</dbReference>
<evidence type="ECO:0000313" key="3">
    <source>
        <dbReference type="EnsemblFungi" id="EJT69104"/>
    </source>
</evidence>
<reference evidence="3" key="5">
    <citation type="submission" date="2018-04" db="UniProtKB">
        <authorList>
            <consortium name="EnsemblFungi"/>
        </authorList>
    </citation>
    <scope>IDENTIFICATION</scope>
    <source>
        <strain evidence="3">R3-111a-1</strain>
    </source>
</reference>
<accession>J3PIP3</accession>
<dbReference type="VEuPathDB" id="FungiDB:GGTG_13372"/>
<reference evidence="3" key="4">
    <citation type="journal article" date="2015" name="G3 (Bethesda)">
        <title>Genome sequences of three phytopathogenic species of the Magnaporthaceae family of fungi.</title>
        <authorList>
            <person name="Okagaki L.H."/>
            <person name="Nunes C.C."/>
            <person name="Sailsbery J."/>
            <person name="Clay B."/>
            <person name="Brown D."/>
            <person name="John T."/>
            <person name="Oh Y."/>
            <person name="Young N."/>
            <person name="Fitzgerald M."/>
            <person name="Haas B.J."/>
            <person name="Zeng Q."/>
            <person name="Young S."/>
            <person name="Adiconis X."/>
            <person name="Fan L."/>
            <person name="Levin J.Z."/>
            <person name="Mitchell T.K."/>
            <person name="Okubara P.A."/>
            <person name="Farman M.L."/>
            <person name="Kohn L.M."/>
            <person name="Birren B."/>
            <person name="Ma L.-J."/>
            <person name="Dean R.A."/>
        </authorList>
    </citation>
    <scope>NUCLEOTIDE SEQUENCE</scope>
    <source>
        <strain evidence="3">R3-111a-1</strain>
    </source>
</reference>
<dbReference type="EnsemblFungi" id="EJT69104">
    <property type="protein sequence ID" value="EJT69104"/>
    <property type="gene ID" value="GGTG_13372"/>
</dbReference>